<evidence type="ECO:0000313" key="5">
    <source>
        <dbReference type="Proteomes" id="UP000472275"/>
    </source>
</evidence>
<dbReference type="Proteomes" id="UP000472275">
    <property type="component" value="Chromosome 24"/>
</dbReference>
<organism evidence="4 5">
    <name type="scientific">Aquila chrysaetos chrysaetos</name>
    <dbReference type="NCBI Taxonomy" id="223781"/>
    <lineage>
        <taxon>Eukaryota</taxon>
        <taxon>Metazoa</taxon>
        <taxon>Chordata</taxon>
        <taxon>Craniata</taxon>
        <taxon>Vertebrata</taxon>
        <taxon>Euteleostomi</taxon>
        <taxon>Archelosauria</taxon>
        <taxon>Archosauria</taxon>
        <taxon>Dinosauria</taxon>
        <taxon>Saurischia</taxon>
        <taxon>Theropoda</taxon>
        <taxon>Coelurosauria</taxon>
        <taxon>Aves</taxon>
        <taxon>Neognathae</taxon>
        <taxon>Neoaves</taxon>
        <taxon>Telluraves</taxon>
        <taxon>Accipitrimorphae</taxon>
        <taxon>Accipitriformes</taxon>
        <taxon>Accipitridae</taxon>
        <taxon>Accipitrinae</taxon>
        <taxon>Aquila</taxon>
    </lineage>
</organism>
<feature type="compositionally biased region" description="Pro residues" evidence="3">
    <location>
        <begin position="203"/>
        <end position="213"/>
    </location>
</feature>
<evidence type="ECO:0000256" key="2">
    <source>
        <dbReference type="ARBA" id="ARBA00022729"/>
    </source>
</evidence>
<protein>
    <recommendedName>
        <fullName evidence="6">TAFA chemokine like family member 5</fullName>
    </recommendedName>
</protein>
<keyword evidence="5" id="KW-1185">Reference proteome</keyword>
<dbReference type="GeneTree" id="ENSGT00940000160682"/>
<dbReference type="Ensembl" id="ENSACCT00020023260.1">
    <property type="protein sequence ID" value="ENSACCP00020022278.1"/>
    <property type="gene ID" value="ENSACCG00020015307.1"/>
</dbReference>
<accession>A0A663FDW8</accession>
<dbReference type="InterPro" id="IPR040329">
    <property type="entry name" value="TAFA-5"/>
</dbReference>
<dbReference type="PANTHER" id="PTHR31878:SF1">
    <property type="entry name" value="PROTEIN FAM19A5"/>
    <property type="match status" value="1"/>
</dbReference>
<reference evidence="4" key="1">
    <citation type="submission" date="2025-08" db="UniProtKB">
        <authorList>
            <consortium name="Ensembl"/>
        </authorList>
    </citation>
    <scope>IDENTIFICATION</scope>
</reference>
<sequence>PELLARLWGPPGCCSGGGMCPQMGRGQELEMGTCEITALDRDLSHPRRAITRQTARCACRHGQAAGTARAKPACVDARLIASRQWCGMEPCEEGEQCALLRNRSGWSCMRRLGRIKTITVSPSLCPVSPLPPFVGETEAGLGARPMGAGKGSGCWSPKRGAFGGGEYVSMREGWFIRGPEGLLGWGRGSGAAPTHPLVVCTGTPPPQRSPSSPPSLQHRSAPMKYSPNIFPAGVLTAASA</sequence>
<evidence type="ECO:0000256" key="1">
    <source>
        <dbReference type="ARBA" id="ARBA00006101"/>
    </source>
</evidence>
<feature type="region of interest" description="Disordered" evidence="3">
    <location>
        <begin position="201"/>
        <end position="222"/>
    </location>
</feature>
<keyword evidence="2" id="KW-0732">Signal</keyword>
<dbReference type="AlphaFoldDB" id="A0A663FDW8"/>
<dbReference type="InterPro" id="IPR020350">
    <property type="entry name" value="Chemokine-like_TAFA"/>
</dbReference>
<dbReference type="PANTHER" id="PTHR31878">
    <property type="entry name" value="CHEMOKINE-LIKE PROTEIN TAFA-5-RELATED"/>
    <property type="match status" value="1"/>
</dbReference>
<evidence type="ECO:0008006" key="6">
    <source>
        <dbReference type="Google" id="ProtNLM"/>
    </source>
</evidence>
<evidence type="ECO:0000256" key="3">
    <source>
        <dbReference type="SAM" id="MobiDB-lite"/>
    </source>
</evidence>
<name>A0A663FDW8_AQUCH</name>
<evidence type="ECO:0000313" key="4">
    <source>
        <dbReference type="Ensembl" id="ENSACCP00020022278.1"/>
    </source>
</evidence>
<dbReference type="InParanoid" id="A0A663FDW8"/>
<proteinExistence type="inferred from homology"/>
<dbReference type="Pfam" id="PF12020">
    <property type="entry name" value="TAFA"/>
    <property type="match status" value="1"/>
</dbReference>
<reference evidence="4" key="2">
    <citation type="submission" date="2025-09" db="UniProtKB">
        <authorList>
            <consortium name="Ensembl"/>
        </authorList>
    </citation>
    <scope>IDENTIFICATION</scope>
</reference>
<comment type="similarity">
    <text evidence="1">Belongs to the TAFA family.</text>
</comment>